<dbReference type="InterPro" id="IPR015942">
    <property type="entry name" value="Asp/Glu/hydantoin_racemase"/>
</dbReference>
<evidence type="ECO:0008006" key="3">
    <source>
        <dbReference type="Google" id="ProtNLM"/>
    </source>
</evidence>
<reference evidence="1 2" key="1">
    <citation type="journal article" date="2016" name="Microbes Environ.">
        <title>Phylogenetically diverse aerobic anoxygenic phototrophic bacteria isolated from epilithic biofilms in Tama river, Japan.</title>
        <authorList>
            <person name="Hirose S."/>
            <person name="Matsuura K."/>
            <person name="Haruta S."/>
        </authorList>
    </citation>
    <scope>NUCLEOTIDE SEQUENCE [LARGE SCALE GENOMIC DNA]</scope>
    <source>
        <strain evidence="1 2">S08</strain>
    </source>
</reference>
<dbReference type="RefSeq" id="WP_244458453.1">
    <property type="nucleotide sequence ID" value="NZ_AP025637.1"/>
</dbReference>
<dbReference type="EMBL" id="AP025637">
    <property type="protein sequence ID" value="BDG71164.1"/>
    <property type="molecule type" value="Genomic_DNA"/>
</dbReference>
<evidence type="ECO:0000313" key="2">
    <source>
        <dbReference type="Proteomes" id="UP000831327"/>
    </source>
</evidence>
<organism evidence="1 2">
    <name type="scientific">Roseomonas fluvialis</name>
    <dbReference type="NCBI Taxonomy" id="1750527"/>
    <lineage>
        <taxon>Bacteria</taxon>
        <taxon>Pseudomonadati</taxon>
        <taxon>Pseudomonadota</taxon>
        <taxon>Alphaproteobacteria</taxon>
        <taxon>Acetobacterales</taxon>
        <taxon>Roseomonadaceae</taxon>
        <taxon>Roseomonas</taxon>
    </lineage>
</organism>
<gene>
    <name evidence="1" type="ORF">Rmf_10930</name>
</gene>
<dbReference type="Pfam" id="PF01177">
    <property type="entry name" value="Asp_Glu_race"/>
    <property type="match status" value="1"/>
</dbReference>
<sequence>MTTIACLHTAAGNIAVFDAACPPEAQLTHVLREDLLKDAEASGGLTPEIAQRTAAALEALATPGIDAVLLTCSTIGPGAAIARGAVPVLRVDAALADTATRRGGTVIVLCAVETTVEPTRAIFAEAAARTGATIDVRLVPNAWAAFRAGETARYHAIVAAAADGAFADGATEVALAQASMSGAVALARGRKPLASPPVGLAAALAAGGR</sequence>
<protein>
    <recommendedName>
        <fullName evidence="3">Asp/Glu racemase</fullName>
    </recommendedName>
</protein>
<accession>A0ABN6P0J6</accession>
<dbReference type="Proteomes" id="UP000831327">
    <property type="component" value="Chromosome"/>
</dbReference>
<name>A0ABN6P0J6_9PROT</name>
<keyword evidence="2" id="KW-1185">Reference proteome</keyword>
<proteinExistence type="predicted"/>
<evidence type="ECO:0000313" key="1">
    <source>
        <dbReference type="EMBL" id="BDG71164.1"/>
    </source>
</evidence>